<feature type="transmembrane region" description="Helical" evidence="8">
    <location>
        <begin position="563"/>
        <end position="588"/>
    </location>
</feature>
<dbReference type="Ensembl" id="ENSSSCT00000018638.4">
    <property type="protein sequence ID" value="ENSSSCP00000018137.3"/>
    <property type="gene ID" value="ENSSSCG00000017120.4"/>
</dbReference>
<feature type="compositionally biased region" description="Basic and acidic residues" evidence="7">
    <location>
        <begin position="1"/>
        <end position="12"/>
    </location>
</feature>
<evidence type="ECO:0000256" key="5">
    <source>
        <dbReference type="ARBA" id="ARBA00023136"/>
    </source>
</evidence>
<dbReference type="PeptideAtlas" id="F1S025"/>
<feature type="binding site" evidence="6">
    <location>
        <position position="413"/>
    </location>
    <ligand>
        <name>Na(+)</name>
        <dbReference type="ChEBI" id="CHEBI:29101"/>
        <label>1</label>
    </ligand>
</feature>
<feature type="compositionally biased region" description="Low complexity" evidence="7">
    <location>
        <begin position="13"/>
        <end position="32"/>
    </location>
</feature>
<dbReference type="VGNC" id="VGNC:93160">
    <property type="gene designation" value="SLC6A19"/>
</dbReference>
<feature type="transmembrane region" description="Helical" evidence="8">
    <location>
        <begin position="257"/>
        <end position="274"/>
    </location>
</feature>
<feature type="transmembrane region" description="Helical" evidence="8">
    <location>
        <begin position="286"/>
        <end position="307"/>
    </location>
</feature>
<dbReference type="GeneTree" id="ENSGT00940000154896"/>
<accession>F1S025</accession>
<name>F1S025_PIG</name>
<dbReference type="BRENDA" id="7.4.2.1">
    <property type="organism ID" value="6170"/>
</dbReference>
<keyword evidence="6" id="KW-0915">Sodium</keyword>
<dbReference type="Proteomes" id="UP000008227">
    <property type="component" value="Chromosome 16"/>
</dbReference>
<dbReference type="Pfam" id="PF00209">
    <property type="entry name" value="SNF"/>
    <property type="match status" value="1"/>
</dbReference>
<dbReference type="eggNOG" id="KOG3659">
    <property type="taxonomic scope" value="Eukaryota"/>
</dbReference>
<keyword evidence="4 8" id="KW-1133">Transmembrane helix</keyword>
<keyword evidence="5 8" id="KW-0472">Membrane</keyword>
<dbReference type="HOGENOM" id="CLU_006855_7_2_1"/>
<feature type="region of interest" description="Disordered" evidence="7">
    <location>
        <begin position="82"/>
        <end position="120"/>
    </location>
</feature>
<dbReference type="PANTHER" id="PTHR11616">
    <property type="entry name" value="SODIUM/CHLORIDE DEPENDENT TRANSPORTER"/>
    <property type="match status" value="1"/>
</dbReference>
<dbReference type="ExpressionAtlas" id="F1S025">
    <property type="expression patterns" value="baseline"/>
</dbReference>
<evidence type="ECO:0000256" key="8">
    <source>
        <dbReference type="SAM" id="Phobius"/>
    </source>
</evidence>
<keyword evidence="10" id="KW-1185">Reference proteome</keyword>
<feature type="region of interest" description="Disordered" evidence="7">
    <location>
        <begin position="1"/>
        <end position="49"/>
    </location>
</feature>
<reference evidence="9" key="2">
    <citation type="journal article" date="2020" name="Gigascience">
        <title>An improved pig reference genome sequence to enable pig genetics and genomics research.</title>
        <authorList>
            <person name="Warr A."/>
            <person name="Affara N."/>
            <person name="Aken B."/>
            <person name="Beiki H."/>
            <person name="Bickhart D.M."/>
            <person name="Billis K."/>
            <person name="Chow W."/>
            <person name="Eory L."/>
            <person name="Finlayson H.A."/>
            <person name="Flicek P."/>
            <person name="Giron C.G."/>
            <person name="Griffin D.K."/>
            <person name="Hall R."/>
            <person name="Hannum G."/>
            <person name="Hourlier T."/>
            <person name="Howe K."/>
            <person name="Hume D.A."/>
            <person name="Izuogu O."/>
            <person name="Kim K."/>
            <person name="Koren S."/>
            <person name="Liu H."/>
            <person name="Manchanda N."/>
            <person name="Martin F.J."/>
            <person name="Nonneman D.J."/>
            <person name="O'Connor R.E."/>
            <person name="Phillippy A.M."/>
            <person name="Rohrer G.A."/>
            <person name="Rosen B.D."/>
            <person name="Rund L.A."/>
            <person name="Sargent C.A."/>
            <person name="Schook L.B."/>
            <person name="Schroeder S.G."/>
            <person name="Schwartz A.S."/>
            <person name="Skinner B.M."/>
            <person name="Talbot R."/>
            <person name="Tseng E."/>
            <person name="Tuggle C.K."/>
            <person name="Watson M."/>
            <person name="Smith T.P.L."/>
            <person name="Archibald A.L."/>
        </authorList>
    </citation>
    <scope>NUCLEOTIDE SEQUENCE [LARGE SCALE GENOMIC DNA]</scope>
    <source>
        <strain evidence="9">Duroc</strain>
    </source>
</reference>
<dbReference type="Bgee" id="ENSSSCG00000017120">
    <property type="expression patterns" value="Expressed in duodenum and 9 other cell types or tissues"/>
</dbReference>
<evidence type="ECO:0000256" key="1">
    <source>
        <dbReference type="ARBA" id="ARBA00004141"/>
    </source>
</evidence>
<feature type="transmembrane region" description="Helical" evidence="8">
    <location>
        <begin position="175"/>
        <end position="193"/>
    </location>
</feature>
<evidence type="ECO:0000256" key="6">
    <source>
        <dbReference type="PIRSR" id="PIRSR600175-1"/>
    </source>
</evidence>
<evidence type="ECO:0000256" key="7">
    <source>
        <dbReference type="SAM" id="MobiDB-lite"/>
    </source>
</evidence>
<dbReference type="PROSITE" id="PS50267">
    <property type="entry name" value="NA_NEUROTRAN_SYMP_3"/>
    <property type="match status" value="1"/>
</dbReference>
<dbReference type="GO" id="GO:0016020">
    <property type="term" value="C:membrane"/>
    <property type="evidence" value="ECO:0007669"/>
    <property type="project" value="UniProtKB-SubCell"/>
</dbReference>
<dbReference type="PRINTS" id="PR00176">
    <property type="entry name" value="NANEUSMPORT"/>
</dbReference>
<gene>
    <name evidence="9 11" type="primary">SLC6A19</name>
</gene>
<feature type="transmembrane region" description="Helical" evidence="8">
    <location>
        <begin position="514"/>
        <end position="534"/>
    </location>
</feature>
<protein>
    <submittedName>
        <fullName evidence="9">Solute carrier family 6 member 19</fullName>
    </submittedName>
</protein>
<feature type="binding site" evidence="6">
    <location>
        <position position="292"/>
    </location>
    <ligand>
        <name>Na(+)</name>
        <dbReference type="ChEBI" id="CHEBI:29101"/>
        <label>1</label>
    </ligand>
</feature>
<reference evidence="9" key="3">
    <citation type="submission" date="2025-08" db="UniProtKB">
        <authorList>
            <consortium name="Ensembl"/>
        </authorList>
    </citation>
    <scope>IDENTIFICATION</scope>
</reference>
<evidence type="ECO:0000313" key="10">
    <source>
        <dbReference type="Proteomes" id="UP000008227"/>
    </source>
</evidence>
<feature type="binding site" evidence="6">
    <location>
        <position position="409"/>
    </location>
    <ligand>
        <name>Na(+)</name>
        <dbReference type="ChEBI" id="CHEBI:29101"/>
        <label>1</label>
    </ligand>
</feature>
<keyword evidence="6" id="KW-0479">Metal-binding</keyword>
<reference evidence="9" key="4">
    <citation type="submission" date="2025-09" db="UniProtKB">
        <authorList>
            <consortium name="Ensembl"/>
        </authorList>
    </citation>
    <scope>IDENTIFICATION</scope>
</reference>
<evidence type="ECO:0000313" key="11">
    <source>
        <dbReference type="VGNC" id="VGNC:93160"/>
    </source>
</evidence>
<feature type="binding site" evidence="6">
    <location>
        <position position="260"/>
    </location>
    <ligand>
        <name>Na(+)</name>
        <dbReference type="ChEBI" id="CHEBI:29101"/>
        <label>1</label>
    </ligand>
</feature>
<evidence type="ECO:0000256" key="2">
    <source>
        <dbReference type="ARBA" id="ARBA00022448"/>
    </source>
</evidence>
<feature type="transmembrane region" description="Helical" evidence="8">
    <location>
        <begin position="470"/>
        <end position="493"/>
    </location>
</feature>
<feature type="transmembrane region" description="Helical" evidence="8">
    <location>
        <begin position="397"/>
        <end position="418"/>
    </location>
</feature>
<evidence type="ECO:0000256" key="3">
    <source>
        <dbReference type="ARBA" id="ARBA00022692"/>
    </source>
</evidence>
<sequence>RTAGNRGDHHGEAGAAQPGPGGPDPVARAAGAHRGGGGRLPAQVGQQGPVHAHLRGLLRGPGQRVALPLPVPEPRWRGIYDPFPHPAGLGGDPAAAPGVRHRAEAAQGKRGRLERHPSGAEGLGRGVHVRVLHGGSVLQHHHRLGHVVLLQLLPGPSALEPVPAQCQPDGASGSVQWWILLCLTCAWSVLYVCTIRGIETTGKAVYVTSTLPYVVLTIFLIRGLTLKGAVNGLVFLFTPNVTELANPVTWLDAGAQVFYSFSLAFGGLISFSSYNSVHNNCEKDSVIVSVINGFTSVYAATVVYSIIGFRATERFDDCFSANILTLINGFDLPEGNVTQENFAEMQQWCNASDPEAFARLKFQTCDMNSFLSEGVEGTGLAFIVFTEAITKMPVSPLWSVLFFIMLFCLGLSSMFGNMEGVVVPLQDLKVIPKTWPKELLTGLICLGTYLIAFIFTLNSGQYWLSLLDSYAGSIPLLIIAFFEMFAVVYVYGVDRFNSDIEFMIGHQPNLFWQVTWRVVSPLLMLVIFLFFFVIQVNQELIYSVWDPAYEEFPKSQKVKYPSWVYAVVVLVAGVPCLIIPGFAIYRLIRDRYQRPGDRQGLVSALSTASVNGDLKA</sequence>
<evidence type="ECO:0000313" key="9">
    <source>
        <dbReference type="Ensembl" id="ENSSSCP00000018137.3"/>
    </source>
</evidence>
<feature type="transmembrane region" description="Helical" evidence="8">
    <location>
        <begin position="439"/>
        <end position="458"/>
    </location>
</feature>
<comment type="subcellular location">
    <subcellularLocation>
        <location evidence="1">Membrane</location>
        <topology evidence="1">Multi-pass membrane protein</topology>
    </subcellularLocation>
</comment>
<dbReference type="PANTHER" id="PTHR11616:SF125">
    <property type="entry name" value="SODIUM-DEPENDENT NEUTRAL AMINO ACID TRANSPORTER B(0)AT1"/>
    <property type="match status" value="1"/>
</dbReference>
<dbReference type="SUPFAM" id="SSF161070">
    <property type="entry name" value="SNF-like"/>
    <property type="match status" value="1"/>
</dbReference>
<dbReference type="AlphaFoldDB" id="F1S025"/>
<organism evidence="9 10">
    <name type="scientific">Sus scrofa</name>
    <name type="common">Pig</name>
    <dbReference type="NCBI Taxonomy" id="9823"/>
    <lineage>
        <taxon>Eukaryota</taxon>
        <taxon>Metazoa</taxon>
        <taxon>Chordata</taxon>
        <taxon>Craniata</taxon>
        <taxon>Vertebrata</taxon>
        <taxon>Euteleostomi</taxon>
        <taxon>Mammalia</taxon>
        <taxon>Eutheria</taxon>
        <taxon>Laurasiatheria</taxon>
        <taxon>Artiodactyla</taxon>
        <taxon>Suina</taxon>
        <taxon>Suidae</taxon>
        <taxon>Sus</taxon>
    </lineage>
</organism>
<dbReference type="GO" id="GO:0046872">
    <property type="term" value="F:metal ion binding"/>
    <property type="evidence" value="ECO:0007669"/>
    <property type="project" value="UniProtKB-KW"/>
</dbReference>
<feature type="transmembrane region" description="Helical" evidence="8">
    <location>
        <begin position="213"/>
        <end position="237"/>
    </location>
</feature>
<dbReference type="InterPro" id="IPR037272">
    <property type="entry name" value="SNS_sf"/>
</dbReference>
<dbReference type="InterPro" id="IPR000175">
    <property type="entry name" value="Na/ntran_symport"/>
</dbReference>
<evidence type="ECO:0000256" key="4">
    <source>
        <dbReference type="ARBA" id="ARBA00022989"/>
    </source>
</evidence>
<reference evidence="10" key="1">
    <citation type="submission" date="2009-11" db="EMBL/GenBank/DDBJ databases">
        <authorList>
            <consortium name="Porcine genome sequencing project"/>
        </authorList>
    </citation>
    <scope>NUCLEOTIDE SEQUENCE [LARGE SCALE GENOMIC DNA]</scope>
    <source>
        <strain evidence="10">Duroc</strain>
    </source>
</reference>
<proteinExistence type="predicted"/>
<keyword evidence="3 8" id="KW-0812">Transmembrane</keyword>
<keyword evidence="2" id="KW-0813">Transport</keyword>